<organism evidence="8 9">
    <name type="scientific">Sodiomyces alkalinus (strain CBS 110278 / VKM F-3762 / F11)</name>
    <name type="common">Alkaliphilic filamentous fungus</name>
    <dbReference type="NCBI Taxonomy" id="1314773"/>
    <lineage>
        <taxon>Eukaryota</taxon>
        <taxon>Fungi</taxon>
        <taxon>Dikarya</taxon>
        <taxon>Ascomycota</taxon>
        <taxon>Pezizomycotina</taxon>
        <taxon>Sordariomycetes</taxon>
        <taxon>Hypocreomycetidae</taxon>
        <taxon>Glomerellales</taxon>
        <taxon>Plectosphaerellaceae</taxon>
        <taxon>Sodiomyces</taxon>
    </lineage>
</organism>
<accession>A0A3N2Q979</accession>
<keyword evidence="6" id="KW-1015">Disulfide bond</keyword>
<proteinExistence type="inferred from homology"/>
<keyword evidence="5" id="KW-0378">Hydrolase</keyword>
<dbReference type="InterPro" id="IPR008947">
    <property type="entry name" value="PLipase_C/P1_nuclease_dom_sf"/>
</dbReference>
<evidence type="ECO:0000256" key="4">
    <source>
        <dbReference type="ARBA" id="ARBA00022759"/>
    </source>
</evidence>
<dbReference type="GO" id="GO:0046872">
    <property type="term" value="F:metal ion binding"/>
    <property type="evidence" value="ECO:0007669"/>
    <property type="project" value="UniProtKB-KW"/>
</dbReference>
<dbReference type="GO" id="GO:0004519">
    <property type="term" value="F:endonuclease activity"/>
    <property type="evidence" value="ECO:0007669"/>
    <property type="project" value="UniProtKB-KW"/>
</dbReference>
<evidence type="ECO:0000256" key="6">
    <source>
        <dbReference type="ARBA" id="ARBA00023157"/>
    </source>
</evidence>
<dbReference type="Gene3D" id="1.10.575.10">
    <property type="entry name" value="P1 Nuclease"/>
    <property type="match status" value="1"/>
</dbReference>
<protein>
    <submittedName>
        <fullName evidence="8">Nuclease P1</fullName>
    </submittedName>
</protein>
<keyword evidence="3" id="KW-0479">Metal-binding</keyword>
<evidence type="ECO:0000256" key="7">
    <source>
        <dbReference type="ARBA" id="ARBA00023180"/>
    </source>
</evidence>
<evidence type="ECO:0000313" key="8">
    <source>
        <dbReference type="EMBL" id="ROT43185.1"/>
    </source>
</evidence>
<evidence type="ECO:0000313" key="9">
    <source>
        <dbReference type="Proteomes" id="UP000272025"/>
    </source>
</evidence>
<gene>
    <name evidence="8" type="ORF">SODALDRAFT_269733</name>
</gene>
<dbReference type="SUPFAM" id="SSF48537">
    <property type="entry name" value="Phospholipase C/P1 nuclease"/>
    <property type="match status" value="1"/>
</dbReference>
<evidence type="ECO:0000256" key="3">
    <source>
        <dbReference type="ARBA" id="ARBA00022723"/>
    </source>
</evidence>
<evidence type="ECO:0000256" key="2">
    <source>
        <dbReference type="ARBA" id="ARBA00022722"/>
    </source>
</evidence>
<dbReference type="AlphaFoldDB" id="A0A3N2Q979"/>
<dbReference type="InterPro" id="IPR003154">
    <property type="entry name" value="S1/P1nuclease"/>
</dbReference>
<keyword evidence="2" id="KW-0540">Nuclease</keyword>
<comment type="similarity">
    <text evidence="1">Belongs to the nuclease type I family.</text>
</comment>
<dbReference type="EMBL" id="ML119051">
    <property type="protein sequence ID" value="ROT43185.1"/>
    <property type="molecule type" value="Genomic_DNA"/>
</dbReference>
<keyword evidence="7" id="KW-0325">Glycoprotein</keyword>
<dbReference type="CDD" id="cd11010">
    <property type="entry name" value="S1-P1_nuclease"/>
    <property type="match status" value="1"/>
</dbReference>
<dbReference type="OrthoDB" id="441446at2759"/>
<dbReference type="PANTHER" id="PTHR33146">
    <property type="entry name" value="ENDONUCLEASE 4"/>
    <property type="match status" value="1"/>
</dbReference>
<name>A0A3N2Q979_SODAK</name>
<dbReference type="Proteomes" id="UP000272025">
    <property type="component" value="Unassembled WGS sequence"/>
</dbReference>
<sequence>MWEEKPDVDEAKPIVHQQIGYAADKLLSDPAKAIIAEILEPEADGSLGRIGAWADAHRGTPEGSHTAPWHFINPGDQPPSFCNVYFHRDCTSDGCIVSAIGNETQILKSCIRDVKEGRLESGANATCANAAKFITHFIMDIAQPMHVTGQARGGNDIPVLFGGVQTNLHSIWDGRIVYTLAGHEPGTGFGNETIDPFFEAMVHKIQEDSYFVPTKSWLSCADPSTALDCPLEWARDANQWNCDYAFSQTVGNGTDLLYSGYAAGAWHIAEVQMAKAVLRIATWFNRLADCQLKERDVIINLVPSWSGGPNGGA</sequence>
<keyword evidence="9" id="KW-1185">Reference proteome</keyword>
<dbReference type="RefSeq" id="XP_028470991.1">
    <property type="nucleotide sequence ID" value="XM_028607682.1"/>
</dbReference>
<dbReference type="PANTHER" id="PTHR33146:SF26">
    <property type="entry name" value="ENDONUCLEASE 4"/>
    <property type="match status" value="1"/>
</dbReference>
<keyword evidence="4" id="KW-0255">Endonuclease</keyword>
<dbReference type="GO" id="GO:0016788">
    <property type="term" value="F:hydrolase activity, acting on ester bonds"/>
    <property type="evidence" value="ECO:0007669"/>
    <property type="project" value="InterPro"/>
</dbReference>
<dbReference type="Pfam" id="PF02265">
    <property type="entry name" value="S1-P1_nuclease"/>
    <property type="match status" value="1"/>
</dbReference>
<reference evidence="8 9" key="1">
    <citation type="journal article" date="2018" name="Mol. Ecol.">
        <title>The obligate alkalophilic soda-lake fungus Sodiomyces alkalinus has shifted to a protein diet.</title>
        <authorList>
            <person name="Grum-Grzhimaylo A.A."/>
            <person name="Falkoski D.L."/>
            <person name="van den Heuvel J."/>
            <person name="Valero-Jimenez C.A."/>
            <person name="Min B."/>
            <person name="Choi I.G."/>
            <person name="Lipzen A."/>
            <person name="Daum C.G."/>
            <person name="Aanen D.K."/>
            <person name="Tsang A."/>
            <person name="Henrissat B."/>
            <person name="Bilanenko E.N."/>
            <person name="de Vries R.P."/>
            <person name="van Kan J.A.L."/>
            <person name="Grigoriev I.V."/>
            <person name="Debets A.J.M."/>
        </authorList>
    </citation>
    <scope>NUCLEOTIDE SEQUENCE [LARGE SCALE GENOMIC DNA]</scope>
    <source>
        <strain evidence="8 9">F11</strain>
    </source>
</reference>
<evidence type="ECO:0000256" key="1">
    <source>
        <dbReference type="ARBA" id="ARBA00009547"/>
    </source>
</evidence>
<dbReference type="GeneID" id="39576160"/>
<dbReference type="GO" id="GO:0003676">
    <property type="term" value="F:nucleic acid binding"/>
    <property type="evidence" value="ECO:0007669"/>
    <property type="project" value="InterPro"/>
</dbReference>
<dbReference type="STRING" id="1314773.A0A3N2Q979"/>
<evidence type="ECO:0000256" key="5">
    <source>
        <dbReference type="ARBA" id="ARBA00022801"/>
    </source>
</evidence>
<dbReference type="GO" id="GO:0006308">
    <property type="term" value="P:DNA catabolic process"/>
    <property type="evidence" value="ECO:0007669"/>
    <property type="project" value="InterPro"/>
</dbReference>